<evidence type="ECO:0000313" key="2">
    <source>
        <dbReference type="Proteomes" id="UP000031535"/>
    </source>
</evidence>
<reference evidence="1 2" key="1">
    <citation type="submission" date="2015-01" db="EMBL/GenBank/DDBJ databases">
        <title>Complete genome of Pseudomonas batumici UCM B-321 producer of the batumin antibiotic with strong antistaphilococcal and potential anticancer activity.</title>
        <authorList>
            <person name="Klochko V.V."/>
            <person name="Zelena L.B."/>
            <person name="Elena K.A."/>
            <person name="Reva O.N."/>
        </authorList>
    </citation>
    <scope>NUCLEOTIDE SEQUENCE [LARGE SCALE GENOMIC DNA]</scope>
    <source>
        <strain evidence="1 2">UCM B-321</strain>
    </source>
</reference>
<comment type="caution">
    <text evidence="1">The sequence shown here is derived from an EMBL/GenBank/DDBJ whole genome shotgun (WGS) entry which is preliminary data.</text>
</comment>
<organism evidence="1 2">
    <name type="scientific">Pseudomonas batumici</name>
    <dbReference type="NCBI Taxonomy" id="226910"/>
    <lineage>
        <taxon>Bacteria</taxon>
        <taxon>Pseudomonadati</taxon>
        <taxon>Pseudomonadota</taxon>
        <taxon>Gammaproteobacteria</taxon>
        <taxon>Pseudomonadales</taxon>
        <taxon>Pseudomonadaceae</taxon>
        <taxon>Pseudomonas</taxon>
    </lineage>
</organism>
<name>A0A0C2I2I6_9PSED</name>
<keyword evidence="2" id="KW-1185">Reference proteome</keyword>
<gene>
    <name evidence="1" type="ORF">UCMB321_2755</name>
</gene>
<dbReference type="STRING" id="226910.UCMB321_2755"/>
<dbReference type="EMBL" id="JXDG01000036">
    <property type="protein sequence ID" value="KIH83461.1"/>
    <property type="molecule type" value="Genomic_DNA"/>
</dbReference>
<proteinExistence type="predicted"/>
<protein>
    <submittedName>
        <fullName evidence="1">Uncharacterized protein</fullName>
    </submittedName>
</protein>
<dbReference type="AlphaFoldDB" id="A0A0C2I2I6"/>
<evidence type="ECO:0000313" key="1">
    <source>
        <dbReference type="EMBL" id="KIH83461.1"/>
    </source>
</evidence>
<accession>A0A0C2I2I6</accession>
<dbReference type="Proteomes" id="UP000031535">
    <property type="component" value="Unassembled WGS sequence"/>
</dbReference>
<sequence>MRDENRGPWGADAFATGSPRPVIVKRNQGYAVRRGRSITSAAVV</sequence>
<dbReference type="PATRIC" id="fig|226910.6.peg.2745"/>